<protein>
    <submittedName>
        <fullName evidence="1">Uncharacterized protein</fullName>
    </submittedName>
</protein>
<evidence type="ECO:0000313" key="2">
    <source>
        <dbReference type="Proteomes" id="UP000016064"/>
    </source>
</evidence>
<gene>
    <name evidence="1" type="ORF">H359_0396</name>
</gene>
<evidence type="ECO:0000313" key="1">
    <source>
        <dbReference type="EMBL" id="EQM63109.1"/>
    </source>
</evidence>
<name>A0ABP2XFV6_9CHLA</name>
<accession>A0ABP2XFV6</accession>
<reference evidence="1 2" key="1">
    <citation type="submission" date="2013-07" db="EMBL/GenBank/DDBJ databases">
        <title>Isolation of a new Chlamydia species from the feral Sacred Ibis (Threskiornis aethiopicus): Chlamydia ibidis.</title>
        <authorList>
            <person name="Vorimore F."/>
            <person name="Hsia R.-C."/>
            <person name="Huot-Creasy H."/>
            <person name="Bastian S."/>
            <person name="Deruyter L."/>
            <person name="Passet A."/>
            <person name="Sachse K."/>
            <person name="Bavoil P."/>
            <person name="Myers G."/>
            <person name="Laroucau K."/>
        </authorList>
    </citation>
    <scope>NUCLEOTIDE SEQUENCE [LARGE SCALE GENOMIC DNA]</scope>
    <source>
        <strain evidence="1 2">10-1398/6</strain>
    </source>
</reference>
<comment type="caution">
    <text evidence="1">The sequence shown here is derived from an EMBL/GenBank/DDBJ whole genome shotgun (WGS) entry which is preliminary data.</text>
</comment>
<proteinExistence type="predicted"/>
<keyword evidence="2" id="KW-1185">Reference proteome</keyword>
<dbReference type="EMBL" id="APJW01000001">
    <property type="protein sequence ID" value="EQM63109.1"/>
    <property type="molecule type" value="Genomic_DNA"/>
</dbReference>
<sequence>MSLTQEHTPANNYRALNHKTALHQVKQVFIKIKIFKG</sequence>
<organism evidence="1 2">
    <name type="scientific">Chlamydia ibidis 10-1398/6</name>
    <dbReference type="NCBI Taxonomy" id="1046581"/>
    <lineage>
        <taxon>Bacteria</taxon>
        <taxon>Pseudomonadati</taxon>
        <taxon>Chlamydiota</taxon>
        <taxon>Chlamydiia</taxon>
        <taxon>Chlamydiales</taxon>
        <taxon>Chlamydiaceae</taxon>
        <taxon>Chlamydia/Chlamydophila group</taxon>
        <taxon>Chlamydia</taxon>
    </lineage>
</organism>
<dbReference type="Proteomes" id="UP000016064">
    <property type="component" value="Unassembled WGS sequence"/>
</dbReference>